<dbReference type="PANTHER" id="PTHR46230">
    <property type="match status" value="1"/>
</dbReference>
<dbReference type="PANTHER" id="PTHR46230:SF7">
    <property type="entry name" value="BOLA-LIKE PROTEIN 1"/>
    <property type="match status" value="1"/>
</dbReference>
<comment type="similarity">
    <text evidence="1">Belongs to the BolA/IbaG family.</text>
</comment>
<accession>A0A917BU95</accession>
<keyword evidence="3" id="KW-1185">Reference proteome</keyword>
<dbReference type="InterPro" id="IPR002634">
    <property type="entry name" value="BolA"/>
</dbReference>
<dbReference type="Gene3D" id="3.30.300.90">
    <property type="entry name" value="BolA-like"/>
    <property type="match status" value="1"/>
</dbReference>
<organism evidence="2 3">
    <name type="scientific">Terasakiella brassicae</name>
    <dbReference type="NCBI Taxonomy" id="1634917"/>
    <lineage>
        <taxon>Bacteria</taxon>
        <taxon>Pseudomonadati</taxon>
        <taxon>Pseudomonadota</taxon>
        <taxon>Alphaproteobacteria</taxon>
        <taxon>Rhodospirillales</taxon>
        <taxon>Terasakiellaceae</taxon>
        <taxon>Terasakiella</taxon>
    </lineage>
</organism>
<dbReference type="RefSeq" id="WP_188661885.1">
    <property type="nucleotide sequence ID" value="NZ_BMHV01000004.1"/>
</dbReference>
<evidence type="ECO:0000256" key="1">
    <source>
        <dbReference type="RuleBase" id="RU003860"/>
    </source>
</evidence>
<dbReference type="SUPFAM" id="SSF82657">
    <property type="entry name" value="BolA-like"/>
    <property type="match status" value="1"/>
</dbReference>
<dbReference type="InterPro" id="IPR036065">
    <property type="entry name" value="BolA-like_sf"/>
</dbReference>
<dbReference type="Proteomes" id="UP000632498">
    <property type="component" value="Unassembled WGS sequence"/>
</dbReference>
<dbReference type="GO" id="GO:0016226">
    <property type="term" value="P:iron-sulfur cluster assembly"/>
    <property type="evidence" value="ECO:0007669"/>
    <property type="project" value="TreeGrafter"/>
</dbReference>
<dbReference type="AlphaFoldDB" id="A0A917BU95"/>
<gene>
    <name evidence="2" type="primary">bolA</name>
    <name evidence="2" type="ORF">GCM10011332_07980</name>
</gene>
<protein>
    <submittedName>
        <fullName evidence="2">Protein BolA</fullName>
    </submittedName>
</protein>
<evidence type="ECO:0000313" key="3">
    <source>
        <dbReference type="Proteomes" id="UP000632498"/>
    </source>
</evidence>
<evidence type="ECO:0000313" key="2">
    <source>
        <dbReference type="EMBL" id="GGF56946.1"/>
    </source>
</evidence>
<dbReference type="Pfam" id="PF01722">
    <property type="entry name" value="BolA"/>
    <property type="match status" value="1"/>
</dbReference>
<dbReference type="EMBL" id="BMHV01000004">
    <property type="protein sequence ID" value="GGF56946.1"/>
    <property type="molecule type" value="Genomic_DNA"/>
</dbReference>
<reference evidence="2" key="1">
    <citation type="journal article" date="2014" name="Int. J. Syst. Evol. Microbiol.">
        <title>Complete genome sequence of Corynebacterium casei LMG S-19264T (=DSM 44701T), isolated from a smear-ripened cheese.</title>
        <authorList>
            <consortium name="US DOE Joint Genome Institute (JGI-PGF)"/>
            <person name="Walter F."/>
            <person name="Albersmeier A."/>
            <person name="Kalinowski J."/>
            <person name="Ruckert C."/>
        </authorList>
    </citation>
    <scope>NUCLEOTIDE SEQUENCE</scope>
    <source>
        <strain evidence="2">CGMCC 1.15254</strain>
    </source>
</reference>
<proteinExistence type="inferred from homology"/>
<name>A0A917BU95_9PROT</name>
<dbReference type="PIRSF" id="PIRSF003113">
    <property type="entry name" value="BolA"/>
    <property type="match status" value="1"/>
</dbReference>
<sequence>MSVAKMMKEKLEREFSPCILELEDESYRHAGHAGANPEGESHFQLLIVSDKFDGVSRVQRQRMVYDVLAVEMKERVHALVLKTLTQKEYDAR</sequence>
<reference evidence="2" key="2">
    <citation type="submission" date="2020-09" db="EMBL/GenBank/DDBJ databases">
        <authorList>
            <person name="Sun Q."/>
            <person name="Zhou Y."/>
        </authorList>
    </citation>
    <scope>NUCLEOTIDE SEQUENCE</scope>
    <source>
        <strain evidence="2">CGMCC 1.15254</strain>
    </source>
</reference>
<comment type="caution">
    <text evidence="2">The sequence shown here is derived from an EMBL/GenBank/DDBJ whole genome shotgun (WGS) entry which is preliminary data.</text>
</comment>